<evidence type="ECO:0000256" key="1">
    <source>
        <dbReference type="SAM" id="Phobius"/>
    </source>
</evidence>
<name>A0A8D8I4J6_CULPI</name>
<dbReference type="AlphaFoldDB" id="A0A8D8I4J6"/>
<evidence type="ECO:0000313" key="2">
    <source>
        <dbReference type="EMBL" id="CAG6547475.1"/>
    </source>
</evidence>
<accession>A0A8D8I4J6</accession>
<reference evidence="2" key="1">
    <citation type="submission" date="2021-05" db="EMBL/GenBank/DDBJ databases">
        <authorList>
            <person name="Alioto T."/>
            <person name="Alioto T."/>
            <person name="Gomez Garrido J."/>
        </authorList>
    </citation>
    <scope>NUCLEOTIDE SEQUENCE</scope>
</reference>
<protein>
    <submittedName>
        <fullName evidence="2">(northern house mosquito) hypothetical protein</fullName>
    </submittedName>
</protein>
<dbReference type="EMBL" id="HBUE01343949">
    <property type="protein sequence ID" value="CAG6599676.1"/>
    <property type="molecule type" value="Transcribed_RNA"/>
</dbReference>
<sequence length="151" mass="16194">MVQYPLASTRLLLDLNLPSSDAVEQRRRGTTRYRGRPGGLMVVNGMLLRLLLLNALVQLSFYWNRQATAQHGGVGHRSRCTVQQANDRSVRVGFILLLLLLLLLMEKEGLVVMFVGGPLPAPSSKVTAVPSSSSLVGVGGWGGGIVGGASW</sequence>
<keyword evidence="1" id="KW-1133">Transmembrane helix</keyword>
<keyword evidence="1" id="KW-0472">Membrane</keyword>
<feature type="transmembrane region" description="Helical" evidence="1">
    <location>
        <begin position="88"/>
        <end position="105"/>
    </location>
</feature>
<keyword evidence="1" id="KW-0812">Transmembrane</keyword>
<dbReference type="EMBL" id="HBUE01237013">
    <property type="protein sequence ID" value="CAG6547475.1"/>
    <property type="molecule type" value="Transcribed_RNA"/>
</dbReference>
<proteinExistence type="predicted"/>
<organism evidence="2">
    <name type="scientific">Culex pipiens</name>
    <name type="common">House mosquito</name>
    <dbReference type="NCBI Taxonomy" id="7175"/>
    <lineage>
        <taxon>Eukaryota</taxon>
        <taxon>Metazoa</taxon>
        <taxon>Ecdysozoa</taxon>
        <taxon>Arthropoda</taxon>
        <taxon>Hexapoda</taxon>
        <taxon>Insecta</taxon>
        <taxon>Pterygota</taxon>
        <taxon>Neoptera</taxon>
        <taxon>Endopterygota</taxon>
        <taxon>Diptera</taxon>
        <taxon>Nematocera</taxon>
        <taxon>Culicoidea</taxon>
        <taxon>Culicidae</taxon>
        <taxon>Culicinae</taxon>
        <taxon>Culicini</taxon>
        <taxon>Culex</taxon>
        <taxon>Culex</taxon>
    </lineage>
</organism>